<feature type="compositionally biased region" description="Low complexity" evidence="1">
    <location>
        <begin position="63"/>
        <end position="83"/>
    </location>
</feature>
<keyword evidence="3" id="KW-1185">Reference proteome</keyword>
<protein>
    <submittedName>
        <fullName evidence="2">Uncharacterized protein</fullName>
    </submittedName>
</protein>
<accession>A0A391NWH0</accession>
<name>A0A391NWH0_9EUKA</name>
<feature type="region of interest" description="Disordered" evidence="1">
    <location>
        <begin position="47"/>
        <end position="83"/>
    </location>
</feature>
<evidence type="ECO:0000313" key="3">
    <source>
        <dbReference type="Proteomes" id="UP000265618"/>
    </source>
</evidence>
<organism evidence="2 3">
    <name type="scientific">Kipferlia bialata</name>
    <dbReference type="NCBI Taxonomy" id="797122"/>
    <lineage>
        <taxon>Eukaryota</taxon>
        <taxon>Metamonada</taxon>
        <taxon>Carpediemonas-like organisms</taxon>
        <taxon>Kipferlia</taxon>
    </lineage>
</organism>
<evidence type="ECO:0000256" key="1">
    <source>
        <dbReference type="SAM" id="MobiDB-lite"/>
    </source>
</evidence>
<dbReference type="Proteomes" id="UP000265618">
    <property type="component" value="Unassembled WGS sequence"/>
</dbReference>
<gene>
    <name evidence="2" type="ORF">KIPB_015672</name>
</gene>
<proteinExistence type="predicted"/>
<evidence type="ECO:0000313" key="2">
    <source>
        <dbReference type="EMBL" id="GCA64890.1"/>
    </source>
</evidence>
<reference evidence="2 3" key="1">
    <citation type="journal article" date="2018" name="PLoS ONE">
        <title>The draft genome of Kipferlia bialata reveals reductive genome evolution in fornicate parasites.</title>
        <authorList>
            <person name="Tanifuji G."/>
            <person name="Takabayashi S."/>
            <person name="Kume K."/>
            <person name="Takagi M."/>
            <person name="Nakayama T."/>
            <person name="Kamikawa R."/>
            <person name="Inagaki Y."/>
            <person name="Hashimoto T."/>
        </authorList>
    </citation>
    <scope>NUCLEOTIDE SEQUENCE [LARGE SCALE GENOMIC DNA]</scope>
    <source>
        <strain evidence="2">NY0173</strain>
    </source>
</reference>
<feature type="non-terminal residue" evidence="2">
    <location>
        <position position="1"/>
    </location>
</feature>
<dbReference type="EMBL" id="BDIP01008963">
    <property type="protein sequence ID" value="GCA64890.1"/>
    <property type="molecule type" value="Genomic_DNA"/>
</dbReference>
<sequence length="137" mass="14408">ATAAGGWSMPLCAVKGSSLVMDTHGRPIYTPTTTPIPTKRVFVAQTDDSLKPERLSATEPKRSSASVARSPSPSSASPSSVCPVSRCLSRFDTPNPPLGLGIGITPPPRHISLDWLCEGVVSKATEYKAVVTECDSQ</sequence>
<comment type="caution">
    <text evidence="2">The sequence shown here is derived from an EMBL/GenBank/DDBJ whole genome shotgun (WGS) entry which is preliminary data.</text>
</comment>
<dbReference type="AlphaFoldDB" id="A0A391NWH0"/>
<feature type="compositionally biased region" description="Basic and acidic residues" evidence="1">
    <location>
        <begin position="48"/>
        <end position="62"/>
    </location>
</feature>